<dbReference type="PIRSF" id="PIRSF000267">
    <property type="entry name" value="Cyt_oxidse_sub2"/>
    <property type="match status" value="1"/>
</dbReference>
<evidence type="ECO:0000256" key="4">
    <source>
        <dbReference type="ARBA" id="ARBA00022475"/>
    </source>
</evidence>
<dbReference type="GO" id="GO:0070069">
    <property type="term" value="C:cytochrome complex"/>
    <property type="evidence" value="ECO:0007669"/>
    <property type="project" value="TreeGrafter"/>
</dbReference>
<keyword evidence="7" id="KW-0479">Metal-binding</keyword>
<dbReference type="AlphaFoldDB" id="A0A1G6HSQ6"/>
<feature type="transmembrane region" description="Helical" evidence="12">
    <location>
        <begin position="254"/>
        <end position="280"/>
    </location>
</feature>
<dbReference type="EMBL" id="FMYU01000001">
    <property type="protein sequence ID" value="SDB96526.1"/>
    <property type="molecule type" value="Genomic_DNA"/>
</dbReference>
<evidence type="ECO:0000256" key="3">
    <source>
        <dbReference type="ARBA" id="ARBA00022448"/>
    </source>
</evidence>
<feature type="transmembrane region" description="Helical" evidence="12">
    <location>
        <begin position="228"/>
        <end position="247"/>
    </location>
</feature>
<keyword evidence="14" id="KW-1185">Reference proteome</keyword>
<comment type="similarity">
    <text evidence="2">Belongs to the cytochrome ubiquinol oxidase subunit 2 family.</text>
</comment>
<feature type="transmembrane region" description="Helical" evidence="12">
    <location>
        <begin position="112"/>
        <end position="137"/>
    </location>
</feature>
<keyword evidence="10" id="KW-0408">Iron</keyword>
<dbReference type="GO" id="GO:0009055">
    <property type="term" value="F:electron transfer activity"/>
    <property type="evidence" value="ECO:0007669"/>
    <property type="project" value="TreeGrafter"/>
</dbReference>
<protein>
    <submittedName>
        <fullName evidence="13">Cytochrome bd-I ubiquinol oxidase subunit 2 apoprotein</fullName>
    </submittedName>
</protein>
<gene>
    <name evidence="13" type="ORF">SAMN05660835_00075</name>
</gene>
<evidence type="ECO:0000256" key="1">
    <source>
        <dbReference type="ARBA" id="ARBA00004651"/>
    </source>
</evidence>
<accession>A0A1G6HSQ6</accession>
<dbReference type="RefSeq" id="WP_092127358.1">
    <property type="nucleotide sequence ID" value="NZ_FMYU01000001.1"/>
</dbReference>
<keyword evidence="5" id="KW-0349">Heme</keyword>
<evidence type="ECO:0000256" key="8">
    <source>
        <dbReference type="ARBA" id="ARBA00022982"/>
    </source>
</evidence>
<keyword evidence="8" id="KW-0249">Electron transport</keyword>
<proteinExistence type="inferred from homology"/>
<keyword evidence="9 12" id="KW-1133">Transmembrane helix</keyword>
<keyword evidence="11 12" id="KW-0472">Membrane</keyword>
<reference evidence="14" key="1">
    <citation type="submission" date="2016-10" db="EMBL/GenBank/DDBJ databases">
        <authorList>
            <person name="Varghese N."/>
            <person name="Submissions S."/>
        </authorList>
    </citation>
    <scope>NUCLEOTIDE SEQUENCE [LARGE SCALE GENOMIC DNA]</scope>
    <source>
        <strain evidence="14">DSM 8415</strain>
    </source>
</reference>
<dbReference type="InterPro" id="IPR003317">
    <property type="entry name" value="Cyt-d_oxidase_su2"/>
</dbReference>
<dbReference type="Proteomes" id="UP000199411">
    <property type="component" value="Unassembled WGS sequence"/>
</dbReference>
<dbReference type="PANTHER" id="PTHR43141:SF5">
    <property type="entry name" value="CYTOCHROME BD-I UBIQUINOL OXIDASE SUBUNIT 2"/>
    <property type="match status" value="1"/>
</dbReference>
<dbReference type="Pfam" id="PF02322">
    <property type="entry name" value="Cyt_bd_oxida_II"/>
    <property type="match status" value="1"/>
</dbReference>
<evidence type="ECO:0000256" key="10">
    <source>
        <dbReference type="ARBA" id="ARBA00023004"/>
    </source>
</evidence>
<dbReference type="GO" id="GO:0046872">
    <property type="term" value="F:metal ion binding"/>
    <property type="evidence" value="ECO:0007669"/>
    <property type="project" value="UniProtKB-KW"/>
</dbReference>
<evidence type="ECO:0000256" key="5">
    <source>
        <dbReference type="ARBA" id="ARBA00022617"/>
    </source>
</evidence>
<evidence type="ECO:0000313" key="13">
    <source>
        <dbReference type="EMBL" id="SDB96526.1"/>
    </source>
</evidence>
<evidence type="ECO:0000313" key="14">
    <source>
        <dbReference type="Proteomes" id="UP000199411"/>
    </source>
</evidence>
<sequence length="335" mass="37652">MDLNIIWFFLVGILIIGYAILDGFDLGVGSVYLFAKFQERDIALNSIAPVWDGNEVWLITGGGALFAAFPMVYATAFSGFYLALILLLFALIFRAVSLELRNHFQKESTKTLFDWIFSISSIVAIVLFGVAVGNVLSGLDLNKNGDYIGTFFDLLNPYSILVGVLAFFMLSYQGTVWLFLKTEGEFQQKVKNWAKVYWSGYFILFLICTLLTYVLHNNLFTNYLTHPIMFAIPILALLFMLASIIRIQRNQPLCAIIASSLSIAMVILTAYLSLFPNLIIAKNPAYSLNIYNAASSQLTLQTMLIIALIGMPLVLIYTIYSYRIFHGKTKIEEGY</sequence>
<comment type="subcellular location">
    <subcellularLocation>
        <location evidence="1">Cell membrane</location>
        <topology evidence="1">Multi-pass membrane protein</topology>
    </subcellularLocation>
</comment>
<evidence type="ECO:0000256" key="2">
    <source>
        <dbReference type="ARBA" id="ARBA00007543"/>
    </source>
</evidence>
<dbReference type="GO" id="GO:0019646">
    <property type="term" value="P:aerobic electron transport chain"/>
    <property type="evidence" value="ECO:0007669"/>
    <property type="project" value="TreeGrafter"/>
</dbReference>
<name>A0A1G6HSQ6_9BACT</name>
<dbReference type="PANTHER" id="PTHR43141">
    <property type="entry name" value="CYTOCHROME BD2 SUBUNIT II"/>
    <property type="match status" value="1"/>
</dbReference>
<keyword evidence="6 12" id="KW-0812">Transmembrane</keyword>
<organism evidence="13 14">
    <name type="scientific">Desulfurella multipotens</name>
    <dbReference type="NCBI Taxonomy" id="79269"/>
    <lineage>
        <taxon>Bacteria</taxon>
        <taxon>Pseudomonadati</taxon>
        <taxon>Campylobacterota</taxon>
        <taxon>Desulfurellia</taxon>
        <taxon>Desulfurellales</taxon>
        <taxon>Desulfurellaceae</taxon>
        <taxon>Desulfurella</taxon>
    </lineage>
</organism>
<dbReference type="GO" id="GO:0005886">
    <property type="term" value="C:plasma membrane"/>
    <property type="evidence" value="ECO:0007669"/>
    <property type="project" value="UniProtKB-SubCell"/>
</dbReference>
<dbReference type="GO" id="GO:0016682">
    <property type="term" value="F:oxidoreductase activity, acting on diphenols and related substances as donors, oxygen as acceptor"/>
    <property type="evidence" value="ECO:0007669"/>
    <property type="project" value="TreeGrafter"/>
</dbReference>
<keyword evidence="4" id="KW-1003">Cell membrane</keyword>
<feature type="transmembrane region" description="Helical" evidence="12">
    <location>
        <begin position="300"/>
        <end position="320"/>
    </location>
</feature>
<feature type="transmembrane region" description="Helical" evidence="12">
    <location>
        <begin position="157"/>
        <end position="180"/>
    </location>
</feature>
<evidence type="ECO:0000256" key="9">
    <source>
        <dbReference type="ARBA" id="ARBA00022989"/>
    </source>
</evidence>
<evidence type="ECO:0000256" key="6">
    <source>
        <dbReference type="ARBA" id="ARBA00022692"/>
    </source>
</evidence>
<evidence type="ECO:0000256" key="12">
    <source>
        <dbReference type="SAM" id="Phobius"/>
    </source>
</evidence>
<evidence type="ECO:0000256" key="7">
    <source>
        <dbReference type="ARBA" id="ARBA00022723"/>
    </source>
</evidence>
<feature type="transmembrane region" description="Helical" evidence="12">
    <location>
        <begin position="80"/>
        <end position="100"/>
    </location>
</feature>
<feature type="transmembrane region" description="Helical" evidence="12">
    <location>
        <begin position="6"/>
        <end position="35"/>
    </location>
</feature>
<dbReference type="NCBIfam" id="TIGR00203">
    <property type="entry name" value="cydB"/>
    <property type="match status" value="1"/>
</dbReference>
<evidence type="ECO:0000256" key="11">
    <source>
        <dbReference type="ARBA" id="ARBA00023136"/>
    </source>
</evidence>
<dbReference type="OrthoDB" id="9776710at2"/>
<keyword evidence="3" id="KW-0813">Transport</keyword>
<feature type="transmembrane region" description="Helical" evidence="12">
    <location>
        <begin position="196"/>
        <end position="216"/>
    </location>
</feature>